<dbReference type="Proteomes" id="UP001597112">
    <property type="component" value="Unassembled WGS sequence"/>
</dbReference>
<reference evidence="3" key="1">
    <citation type="journal article" date="2019" name="Int. J. Syst. Evol. Microbiol.">
        <title>The Global Catalogue of Microorganisms (GCM) 10K type strain sequencing project: providing services to taxonomists for standard genome sequencing and annotation.</title>
        <authorList>
            <consortium name="The Broad Institute Genomics Platform"/>
            <consortium name="The Broad Institute Genome Sequencing Center for Infectious Disease"/>
            <person name="Wu L."/>
            <person name="Ma J."/>
        </authorList>
    </citation>
    <scope>NUCLEOTIDE SEQUENCE [LARGE SCALE GENOMIC DNA]</scope>
    <source>
        <strain evidence="3">CCUG 58938</strain>
    </source>
</reference>
<dbReference type="InterPro" id="IPR001279">
    <property type="entry name" value="Metallo-B-lactamas"/>
</dbReference>
<protein>
    <submittedName>
        <fullName evidence="2">MBL fold metallo-hydrolase</fullName>
    </submittedName>
</protein>
<dbReference type="RefSeq" id="WP_377582311.1">
    <property type="nucleotide sequence ID" value="NZ_JBHTKA010000008.1"/>
</dbReference>
<keyword evidence="3" id="KW-1185">Reference proteome</keyword>
<dbReference type="PANTHER" id="PTHR15032">
    <property type="entry name" value="N-ACYL-PHOSPHATIDYLETHANOLAMINE-HYDROLYZING PHOSPHOLIPASE D"/>
    <property type="match status" value="1"/>
</dbReference>
<evidence type="ECO:0000313" key="2">
    <source>
        <dbReference type="EMBL" id="MFD1001847.1"/>
    </source>
</evidence>
<evidence type="ECO:0000313" key="3">
    <source>
        <dbReference type="Proteomes" id="UP001597112"/>
    </source>
</evidence>
<feature type="domain" description="Metallo-beta-lactamase" evidence="1">
    <location>
        <begin position="105"/>
        <end position="303"/>
    </location>
</feature>
<dbReference type="Pfam" id="PF12706">
    <property type="entry name" value="Lactamase_B_2"/>
    <property type="match status" value="1"/>
</dbReference>
<accession>A0ABW3K9X6</accession>
<gene>
    <name evidence="2" type="ORF">ACFQ21_21155</name>
</gene>
<dbReference type="SUPFAM" id="SSF56281">
    <property type="entry name" value="Metallo-hydrolase/oxidoreductase"/>
    <property type="match status" value="1"/>
</dbReference>
<dbReference type="InterPro" id="IPR036866">
    <property type="entry name" value="RibonucZ/Hydroxyglut_hydro"/>
</dbReference>
<dbReference type="PANTHER" id="PTHR15032:SF4">
    <property type="entry name" value="N-ACYL-PHOSPHATIDYLETHANOLAMINE-HYDROLYZING PHOSPHOLIPASE D"/>
    <property type="match status" value="1"/>
</dbReference>
<evidence type="ECO:0000259" key="1">
    <source>
        <dbReference type="Pfam" id="PF12706"/>
    </source>
</evidence>
<name>A0ABW3K9X6_9BACT</name>
<dbReference type="Gene3D" id="3.60.15.10">
    <property type="entry name" value="Ribonuclease Z/Hydroxyacylglutathione hydrolase-like"/>
    <property type="match status" value="1"/>
</dbReference>
<dbReference type="EMBL" id="JBHTKA010000008">
    <property type="protein sequence ID" value="MFD1001847.1"/>
    <property type="molecule type" value="Genomic_DNA"/>
</dbReference>
<organism evidence="2 3">
    <name type="scientific">Ohtaekwangia kribbensis</name>
    <dbReference type="NCBI Taxonomy" id="688913"/>
    <lineage>
        <taxon>Bacteria</taxon>
        <taxon>Pseudomonadati</taxon>
        <taxon>Bacteroidota</taxon>
        <taxon>Cytophagia</taxon>
        <taxon>Cytophagales</taxon>
        <taxon>Fulvivirgaceae</taxon>
        <taxon>Ohtaekwangia</taxon>
    </lineage>
</organism>
<proteinExistence type="predicted"/>
<sequence length="346" mass="38921">MLYFILILLLAVPLGIVLVGFVLSAPRYKGPVSDHFNGRQFINPGGVKTKGFQDVVKWLRERERGPWTAQRNSVKGDKPVARVEQGIRITFINHTTFLIQTDGLNIITDPVYSERASPFSWAGPKRMREPGIAFEYLPQIDIVLLSHNHYDHLDIHTVKKLNQTFHPKFIVPLGVSAFLKRSGIDAFQELDWWQELRIKNDVAVQAVPAQHFSGRGTFDRDATLWCGYLLKRTEGNIYFAGDTGYNEYTFKEIGERCAPVKAALIPIGAYKPKWFMSPIHCSPDEAVQIHEDTGSSFSIASHFGTFPLADDGKDEAVQDLALALSKSQKTYKPFIAMPEGKAIDVE</sequence>
<comment type="caution">
    <text evidence="2">The sequence shown here is derived from an EMBL/GenBank/DDBJ whole genome shotgun (WGS) entry which is preliminary data.</text>
</comment>